<reference evidence="7" key="2">
    <citation type="submission" date="2025-09" db="UniProtKB">
        <authorList>
            <consortium name="Ensembl"/>
        </authorList>
    </citation>
    <scope>IDENTIFICATION</scope>
</reference>
<keyword evidence="3 5" id="KW-1133">Transmembrane helix</keyword>
<evidence type="ECO:0000313" key="8">
    <source>
        <dbReference type="Proteomes" id="UP000261520"/>
    </source>
</evidence>
<feature type="region of interest" description="Disordered" evidence="6">
    <location>
        <begin position="65"/>
        <end position="92"/>
    </location>
</feature>
<keyword evidence="4 5" id="KW-0472">Membrane</keyword>
<dbReference type="InterPro" id="IPR007274">
    <property type="entry name" value="Cop_transporter"/>
</dbReference>
<feature type="transmembrane region" description="Helical" evidence="5">
    <location>
        <begin position="100"/>
        <end position="121"/>
    </location>
</feature>
<comment type="similarity">
    <text evidence="5">Belongs to the copper transporter (Ctr) (TC 1.A.56) family. SLC31A subfamily.</text>
</comment>
<organism evidence="7 8">
    <name type="scientific">Periophthalmus magnuspinnatus</name>
    <dbReference type="NCBI Taxonomy" id="409849"/>
    <lineage>
        <taxon>Eukaryota</taxon>
        <taxon>Metazoa</taxon>
        <taxon>Chordata</taxon>
        <taxon>Craniata</taxon>
        <taxon>Vertebrata</taxon>
        <taxon>Euteleostomi</taxon>
        <taxon>Actinopterygii</taxon>
        <taxon>Neopterygii</taxon>
        <taxon>Teleostei</taxon>
        <taxon>Neoteleostei</taxon>
        <taxon>Acanthomorphata</taxon>
        <taxon>Gobiaria</taxon>
        <taxon>Gobiiformes</taxon>
        <taxon>Gobioidei</taxon>
        <taxon>Gobiidae</taxon>
        <taxon>Oxudercinae</taxon>
        <taxon>Periophthalmus</taxon>
    </lineage>
</organism>
<name>A0A3B4B382_9GOBI</name>
<evidence type="ECO:0000256" key="4">
    <source>
        <dbReference type="ARBA" id="ARBA00023136"/>
    </source>
</evidence>
<dbReference type="AlphaFoldDB" id="A0A3B4B382"/>
<dbReference type="STRING" id="409849.ENSPMGP00000023016"/>
<keyword evidence="5" id="KW-0187">Copper transport</keyword>
<evidence type="ECO:0000256" key="1">
    <source>
        <dbReference type="ARBA" id="ARBA00004107"/>
    </source>
</evidence>
<dbReference type="Pfam" id="PF04145">
    <property type="entry name" value="Ctr"/>
    <property type="match status" value="1"/>
</dbReference>
<comment type="subcellular location">
    <subcellularLocation>
        <location evidence="1">Late endosome membrane</location>
        <topology evidence="1">Multi-pass membrane protein</topology>
    </subcellularLocation>
    <subcellularLocation>
        <location evidence="5">Membrane</location>
        <topology evidence="5">Multi-pass membrane protein</topology>
    </subcellularLocation>
</comment>
<dbReference type="PANTHER" id="PTHR12483:SF8">
    <property type="entry name" value="PROTEIN SLC31A2"/>
    <property type="match status" value="1"/>
</dbReference>
<protein>
    <recommendedName>
        <fullName evidence="5">Copper transport protein</fullName>
    </recommendedName>
</protein>
<evidence type="ECO:0000313" key="7">
    <source>
        <dbReference type="Ensembl" id="ENSPMGP00000023016.1"/>
    </source>
</evidence>
<feature type="transmembrane region" description="Helical" evidence="5">
    <location>
        <begin position="127"/>
        <end position="146"/>
    </location>
</feature>
<dbReference type="GO" id="GO:0005375">
    <property type="term" value="F:copper ion transmembrane transporter activity"/>
    <property type="evidence" value="ECO:0007669"/>
    <property type="project" value="UniProtKB-UniRule"/>
</dbReference>
<evidence type="ECO:0000256" key="6">
    <source>
        <dbReference type="SAM" id="MobiDB-lite"/>
    </source>
</evidence>
<reference evidence="7" key="1">
    <citation type="submission" date="2025-08" db="UniProtKB">
        <authorList>
            <consortium name="Ensembl"/>
        </authorList>
    </citation>
    <scope>IDENTIFICATION</scope>
</reference>
<feature type="transmembrane region" description="Helical" evidence="5">
    <location>
        <begin position="24"/>
        <end position="44"/>
    </location>
</feature>
<evidence type="ECO:0000256" key="5">
    <source>
        <dbReference type="RuleBase" id="RU367022"/>
    </source>
</evidence>
<dbReference type="Proteomes" id="UP000261520">
    <property type="component" value="Unplaced"/>
</dbReference>
<feature type="compositionally biased region" description="Polar residues" evidence="6">
    <location>
        <begin position="69"/>
        <end position="88"/>
    </location>
</feature>
<proteinExistence type="inferred from homology"/>
<dbReference type="Ensembl" id="ENSPMGT00000024519.1">
    <property type="protein sequence ID" value="ENSPMGP00000023016.1"/>
    <property type="gene ID" value="ENSPMGG00000018627.1"/>
</dbReference>
<keyword evidence="5" id="KW-0813">Transport</keyword>
<keyword evidence="5" id="KW-0406">Ion transport</keyword>
<keyword evidence="5" id="KW-0186">Copper</keyword>
<keyword evidence="8" id="KW-1185">Reference proteome</keyword>
<dbReference type="PANTHER" id="PTHR12483">
    <property type="entry name" value="SOLUTE CARRIER FAMILY 31 COPPER TRANSPORTERS"/>
    <property type="match status" value="1"/>
</dbReference>
<accession>A0A3B4B382</accession>
<sequence>MLCFLQMTFYTSSSVTLLFEFWEVHGVAGMLLSVLVVFLLTLTYETLKVTRIWLDHHFKCTAPPPAGNRSPSLEGCQSESSLTPIASTQPPPPVSTKHSVLFHGVQAGLHTLQVVLGYMLMLCVMSYNTWIFLAVVCGSVLGYYILFPVASSMSNYANTI</sequence>
<evidence type="ECO:0000256" key="3">
    <source>
        <dbReference type="ARBA" id="ARBA00022989"/>
    </source>
</evidence>
<dbReference type="GO" id="GO:0031902">
    <property type="term" value="C:late endosome membrane"/>
    <property type="evidence" value="ECO:0007669"/>
    <property type="project" value="UniProtKB-SubCell"/>
</dbReference>
<evidence type="ECO:0000256" key="2">
    <source>
        <dbReference type="ARBA" id="ARBA00022692"/>
    </source>
</evidence>
<keyword evidence="2 5" id="KW-0812">Transmembrane</keyword>